<dbReference type="PROSITE" id="PS50012">
    <property type="entry name" value="RCC1_3"/>
    <property type="match status" value="6"/>
</dbReference>
<evidence type="ECO:0000256" key="1">
    <source>
        <dbReference type="ARBA" id="ARBA00022737"/>
    </source>
</evidence>
<keyword evidence="7" id="KW-1185">Reference proteome</keyword>
<accession>A0A511FI37</accession>
<dbReference type="InterPro" id="IPR058923">
    <property type="entry name" value="RCC1-like_dom"/>
</dbReference>
<dbReference type="EMBL" id="BJVQ01000058">
    <property type="protein sequence ID" value="GEL48017.1"/>
    <property type="molecule type" value="Genomic_DNA"/>
</dbReference>
<dbReference type="PROSITE" id="PS00626">
    <property type="entry name" value="RCC1_2"/>
    <property type="match status" value="2"/>
</dbReference>
<dbReference type="RefSeq" id="WP_183835002.1">
    <property type="nucleotide sequence ID" value="NZ_BJVQ01000058.1"/>
</dbReference>
<sequence length="629" mass="62313">MPVPFVVSATALLLTAVLPSGGPTSGGTVVTVPADRFVFAQVAAGEQHTVGLASDGTVWAWGDNSVGQLGDGTSTASAVPTAVVGLEGVRIVQVDAGYSHSIALADDGRVFTWGYGFYGQLGDGSGVTSDVPVQVPPSELDDQPVVLVDAGPYTSAAVGADGTAYAWGQGTSGQLGDGTGVNRRVPVTVDTSAAGPGARVVDVDAGWRHGIALTDQGEVLTWGDDAEGQLGRGFGGQAMTPVLVSGVLDGVEVVDVAAGGWHSLALDGAGRAYAWGAGVQGQLGGGSTSGSALPAPVTSGSVRFRALDGGYEHSVALSADGVPYVWGDNGLGALGQPHAPSSPVPVPVELGGDGAVQVSAGWEHVVALTADGIPVTWGNNADGQAGDGVVGGATGPRPALMPEVQLNVGGAPATDVSWTGSEFLTGVTPAHASGVVDIDVVQGGNGRYPRTVSSLIDSYTFGTAPVVEASPVSVVTRPGEIVELAARASGDETPTAQWQQWSSADEKWVDVPGQTGSGAATTLSVTAPEGGVVRYRVVFANPLGSAVSEIAEITVPIVVDADQPQPGAEPGATGPVAPTSADRDVAPSGRLAVTGAGLLGPVILAALVLAAGLVARKLASSGLRAGRGA</sequence>
<dbReference type="AlphaFoldDB" id="A0A511FI37"/>
<organism evidence="5 7">
    <name type="scientific">Cellulomonas hominis</name>
    <dbReference type="NCBI Taxonomy" id="156981"/>
    <lineage>
        <taxon>Bacteria</taxon>
        <taxon>Bacillati</taxon>
        <taxon>Actinomycetota</taxon>
        <taxon>Actinomycetes</taxon>
        <taxon>Micrococcales</taxon>
        <taxon>Cellulomonadaceae</taxon>
        <taxon>Cellulomonas</taxon>
    </lineage>
</organism>
<feature type="region of interest" description="Disordered" evidence="2">
    <location>
        <begin position="561"/>
        <end position="584"/>
    </location>
</feature>
<dbReference type="InterPro" id="IPR000408">
    <property type="entry name" value="Reg_chr_condens"/>
</dbReference>
<reference evidence="6 8" key="2">
    <citation type="submission" date="2020-08" db="EMBL/GenBank/DDBJ databases">
        <title>Sequencing the genomes of 1000 actinobacteria strains.</title>
        <authorList>
            <person name="Klenk H.-P."/>
        </authorList>
    </citation>
    <scope>NUCLEOTIDE SEQUENCE [LARGE SCALE GENOMIC DNA]</scope>
    <source>
        <strain evidence="6 8">DSM 9581</strain>
    </source>
</reference>
<keyword evidence="3" id="KW-0812">Transmembrane</keyword>
<keyword evidence="3" id="KW-0472">Membrane</keyword>
<gene>
    <name evidence="5" type="ORF">CHO01_31330</name>
    <name evidence="6" type="ORF">HNR08_002071</name>
</gene>
<dbReference type="Gene3D" id="2.130.10.30">
    <property type="entry name" value="Regulator of chromosome condensation 1/beta-lactamase-inhibitor protein II"/>
    <property type="match status" value="2"/>
</dbReference>
<protein>
    <submittedName>
        <fullName evidence="6">Alpha-tubulin suppressor-like RCC1 family protein</fullName>
    </submittedName>
</protein>
<feature type="domain" description="RCC1-like" evidence="4">
    <location>
        <begin position="184"/>
        <end position="397"/>
    </location>
</feature>
<dbReference type="SUPFAM" id="SSF50985">
    <property type="entry name" value="RCC1/BLIP-II"/>
    <property type="match status" value="2"/>
</dbReference>
<dbReference type="PANTHER" id="PTHR22872">
    <property type="entry name" value="BTK-BINDING PROTEIN-RELATED"/>
    <property type="match status" value="1"/>
</dbReference>
<dbReference type="PRINTS" id="PR00633">
    <property type="entry name" value="RCCNDNSATION"/>
</dbReference>
<dbReference type="Pfam" id="PF25390">
    <property type="entry name" value="WD40_RLD"/>
    <property type="match status" value="1"/>
</dbReference>
<dbReference type="Pfam" id="PF00415">
    <property type="entry name" value="RCC1"/>
    <property type="match status" value="2"/>
</dbReference>
<dbReference type="InterPro" id="IPR051625">
    <property type="entry name" value="Signaling_Regulatory_Domain"/>
</dbReference>
<reference evidence="5 7" key="1">
    <citation type="submission" date="2019-07" db="EMBL/GenBank/DDBJ databases">
        <title>Whole genome shotgun sequence of Cellulomonas hominis NBRC 16055.</title>
        <authorList>
            <person name="Hosoyama A."/>
            <person name="Uohara A."/>
            <person name="Ohji S."/>
            <person name="Ichikawa N."/>
        </authorList>
    </citation>
    <scope>NUCLEOTIDE SEQUENCE [LARGE SCALE GENOMIC DNA]</scope>
    <source>
        <strain evidence="5 7">NBRC 16055</strain>
    </source>
</reference>
<dbReference type="EMBL" id="JACHDN010000001">
    <property type="protein sequence ID" value="MBB5473335.1"/>
    <property type="molecule type" value="Genomic_DNA"/>
</dbReference>
<evidence type="ECO:0000256" key="3">
    <source>
        <dbReference type="SAM" id="Phobius"/>
    </source>
</evidence>
<keyword evidence="3" id="KW-1133">Transmembrane helix</keyword>
<name>A0A511FI37_9CELL</name>
<dbReference type="Proteomes" id="UP000321723">
    <property type="component" value="Unassembled WGS sequence"/>
</dbReference>
<evidence type="ECO:0000313" key="8">
    <source>
        <dbReference type="Proteomes" id="UP000564629"/>
    </source>
</evidence>
<evidence type="ECO:0000256" key="2">
    <source>
        <dbReference type="SAM" id="MobiDB-lite"/>
    </source>
</evidence>
<dbReference type="Proteomes" id="UP000564629">
    <property type="component" value="Unassembled WGS sequence"/>
</dbReference>
<proteinExistence type="predicted"/>
<keyword evidence="1" id="KW-0677">Repeat</keyword>
<evidence type="ECO:0000313" key="6">
    <source>
        <dbReference type="EMBL" id="MBB5473335.1"/>
    </source>
</evidence>
<evidence type="ECO:0000313" key="7">
    <source>
        <dbReference type="Proteomes" id="UP000321723"/>
    </source>
</evidence>
<dbReference type="InterPro" id="IPR009091">
    <property type="entry name" value="RCC1/BLIP-II"/>
</dbReference>
<evidence type="ECO:0000313" key="5">
    <source>
        <dbReference type="EMBL" id="GEL48017.1"/>
    </source>
</evidence>
<evidence type="ECO:0000259" key="4">
    <source>
        <dbReference type="Pfam" id="PF25390"/>
    </source>
</evidence>
<feature type="transmembrane region" description="Helical" evidence="3">
    <location>
        <begin position="591"/>
        <end position="615"/>
    </location>
</feature>
<dbReference type="PANTHER" id="PTHR22872:SF2">
    <property type="entry name" value="INHIBITOR OF BRUTON TYROSINE KINASE"/>
    <property type="match status" value="1"/>
</dbReference>
<comment type="caution">
    <text evidence="5">The sequence shown here is derived from an EMBL/GenBank/DDBJ whole genome shotgun (WGS) entry which is preliminary data.</text>
</comment>